<organism evidence="1 2">
    <name type="scientific">Allorhodopirellula heiligendammensis</name>
    <dbReference type="NCBI Taxonomy" id="2714739"/>
    <lineage>
        <taxon>Bacteria</taxon>
        <taxon>Pseudomonadati</taxon>
        <taxon>Planctomycetota</taxon>
        <taxon>Planctomycetia</taxon>
        <taxon>Pirellulales</taxon>
        <taxon>Pirellulaceae</taxon>
        <taxon>Allorhodopirellula</taxon>
    </lineage>
</organism>
<dbReference type="Proteomes" id="UP000319908">
    <property type="component" value="Unassembled WGS sequence"/>
</dbReference>
<reference evidence="1 2" key="1">
    <citation type="journal article" date="2020" name="Antonie Van Leeuwenhoek">
        <title>Rhodopirellula heiligendammensis sp. nov., Rhodopirellula pilleata sp. nov., and Rhodopirellula solitaria sp. nov. isolated from natural or artificial marine surfaces in Northern Germany and California, USA, and emended description of the genus Rhodopirellula.</title>
        <authorList>
            <person name="Kallscheuer N."/>
            <person name="Wiegand S."/>
            <person name="Jogler M."/>
            <person name="Boedeker C."/>
            <person name="Peeters S.H."/>
            <person name="Rast P."/>
            <person name="Heuer A."/>
            <person name="Jetten M.S.M."/>
            <person name="Rohde M."/>
            <person name="Jogler C."/>
        </authorList>
    </citation>
    <scope>NUCLEOTIDE SEQUENCE [LARGE SCALE GENOMIC DNA]</scope>
    <source>
        <strain evidence="1 2">Poly21</strain>
    </source>
</reference>
<comment type="caution">
    <text evidence="1">The sequence shown here is derived from an EMBL/GenBank/DDBJ whole genome shotgun (WGS) entry which is preliminary data.</text>
</comment>
<evidence type="ECO:0000313" key="1">
    <source>
        <dbReference type="EMBL" id="TWU10645.1"/>
    </source>
</evidence>
<sequence>MLILLVAWATCISTILASVNEQYRSPIWGLFRMETLELDEVSDGVSHAKVISYVGVEYATGADLLRSDMLPTLEKLRKGISGDFDSGRLYILSGQFISSFFEPGSIRR</sequence>
<protein>
    <submittedName>
        <fullName evidence="1">Uncharacterized protein</fullName>
    </submittedName>
</protein>
<dbReference type="AlphaFoldDB" id="A0A5C6BEP2"/>
<keyword evidence="2" id="KW-1185">Reference proteome</keyword>
<proteinExistence type="predicted"/>
<dbReference type="RefSeq" id="WP_146409056.1">
    <property type="nucleotide sequence ID" value="NZ_SJPU01000003.1"/>
</dbReference>
<dbReference type="EMBL" id="SJPU01000003">
    <property type="protein sequence ID" value="TWU10645.1"/>
    <property type="molecule type" value="Genomic_DNA"/>
</dbReference>
<accession>A0A5C6BEP2</accession>
<gene>
    <name evidence="1" type="ORF">Poly21_45510</name>
</gene>
<name>A0A5C6BEP2_9BACT</name>
<evidence type="ECO:0000313" key="2">
    <source>
        <dbReference type="Proteomes" id="UP000319908"/>
    </source>
</evidence>